<dbReference type="KEGG" id="prel:PRELSG_0313900"/>
<dbReference type="SMART" id="SM00320">
    <property type="entry name" value="WD40"/>
    <property type="match status" value="2"/>
</dbReference>
<dbReference type="AlphaFoldDB" id="A0A1J1H1E5"/>
<dbReference type="PANTHER" id="PTHR16038">
    <property type="entry name" value="NOP SEVEN ASSOCIATED PROTEIN 1"/>
    <property type="match status" value="1"/>
</dbReference>
<evidence type="ECO:0000256" key="2">
    <source>
        <dbReference type="SAM" id="MobiDB-lite"/>
    </source>
</evidence>
<evidence type="ECO:0000256" key="1">
    <source>
        <dbReference type="SAM" id="Coils"/>
    </source>
</evidence>
<proteinExistence type="predicted"/>
<dbReference type="GO" id="GO:0005730">
    <property type="term" value="C:nucleolus"/>
    <property type="evidence" value="ECO:0007669"/>
    <property type="project" value="InterPro"/>
</dbReference>
<gene>
    <name evidence="3" type="ORF">PRELSG_0313900</name>
</gene>
<dbReference type="Proteomes" id="UP000220158">
    <property type="component" value="Chromosome 3"/>
</dbReference>
<feature type="compositionally biased region" description="Acidic residues" evidence="2">
    <location>
        <begin position="738"/>
        <end position="748"/>
    </location>
</feature>
<dbReference type="EMBL" id="LN835298">
    <property type="protein sequence ID" value="CRG98650.1"/>
    <property type="molecule type" value="Genomic_DNA"/>
</dbReference>
<evidence type="ECO:0000313" key="4">
    <source>
        <dbReference type="Proteomes" id="UP000220158"/>
    </source>
</evidence>
<dbReference type="InterPro" id="IPR015943">
    <property type="entry name" value="WD40/YVTN_repeat-like_dom_sf"/>
</dbReference>
<dbReference type="VEuPathDB" id="PlasmoDB:PRELSG_0313900"/>
<dbReference type="OrthoDB" id="18388at2759"/>
<dbReference type="RefSeq" id="XP_028531660.1">
    <property type="nucleotide sequence ID" value="XM_028680133.1"/>
</dbReference>
<organism evidence="3 4">
    <name type="scientific">Plasmodium relictum</name>
    <dbReference type="NCBI Taxonomy" id="85471"/>
    <lineage>
        <taxon>Eukaryota</taxon>
        <taxon>Sar</taxon>
        <taxon>Alveolata</taxon>
        <taxon>Apicomplexa</taxon>
        <taxon>Aconoidasida</taxon>
        <taxon>Haemosporida</taxon>
        <taxon>Plasmodiidae</taxon>
        <taxon>Plasmodium</taxon>
        <taxon>Plasmodium (Haemamoeba)</taxon>
    </lineage>
</organism>
<dbReference type="GeneID" id="39734747"/>
<dbReference type="GO" id="GO:0042273">
    <property type="term" value="P:ribosomal large subunit biogenesis"/>
    <property type="evidence" value="ECO:0007669"/>
    <property type="project" value="InterPro"/>
</dbReference>
<dbReference type="InterPro" id="IPR037379">
    <property type="entry name" value="WDR74/Nsa1"/>
</dbReference>
<evidence type="ECO:0000313" key="3">
    <source>
        <dbReference type="EMBL" id="CRG98650.1"/>
    </source>
</evidence>
<feature type="region of interest" description="Disordered" evidence="2">
    <location>
        <begin position="738"/>
        <end position="757"/>
    </location>
</feature>
<feature type="coiled-coil region" evidence="1">
    <location>
        <begin position="400"/>
        <end position="427"/>
    </location>
</feature>
<keyword evidence="4" id="KW-1185">Reference proteome</keyword>
<reference evidence="3 4" key="1">
    <citation type="submission" date="2015-04" db="EMBL/GenBank/DDBJ databases">
        <authorList>
            <consortium name="Pathogen Informatics"/>
        </authorList>
    </citation>
    <scope>NUCLEOTIDE SEQUENCE [LARGE SCALE GENOMIC DNA]</scope>
    <source>
        <strain evidence="3 4">SGS1</strain>
    </source>
</reference>
<sequence>MQIITSDKIGLLQYVQCKTKSSICEQKNEADLKRKINYMTWSGGYGGYEESEITLCRANGLVESFEFYENEENPHISDTSLLSFITCNNCIYTKMLNHHHNLIYDDLFNKNKKMYTNYLNFMPIYDNEKINGIYEDYMINDRLLVTVSNSGHVQVLNWKYDDSLKYHLDKTEETKNKKDKKKKMEIYFKNYKKDVLDNIHFKIIEDKDNNNKTLMRENEYKDVIMKDICKEYHYNNMISKKSILQSYILSKPIDAACVNELLTNRLAIGGYKNCLKVFDLFTGTYLWKSKGLGMSLLNLNCETLIKSITFLNDINVNVLCAGTYNHKLILYDMRCQNKPVYIYDHFKSKNVSKDKYNYFNDNYYESDLVFTNICSNSYIFNEQYKDIDRDTHNKIKNSEEKEYIKEKKEKSEHIKEEENNIDNSKNISDLKEDIYLKFNTHELVLKNFKILKTLQKKKNIEKEKKKIFEIKKEKLEKKNVKKIIKEENNVNSILKVKKNGINKKKKKKEDINYNKKVKNNDIIPTRKEENIKNYFIKNFSNKDSQIIFVSDNYGNVYEFEIATGNRLLNYIYIKKCADTNIRYKKKSNNYLMKNKEKLYAFYKDYQQNNKTHMRNDLPPMWAKNNFDQFIITLVKKFKIHNGAISSLSLHKKGNFLCSASYERFISILNIKSKTIIKRVHVGHILTGCLFHSQFFNDNEDQTEHIDENECESWEDSSISSYSYLNGIEKKNELNDNELFDGELYDEHEESNNSDNYD</sequence>
<dbReference type="PANTHER" id="PTHR16038:SF4">
    <property type="entry name" value="WD REPEAT-CONTAINING PROTEIN 74"/>
    <property type="match status" value="1"/>
</dbReference>
<dbReference type="GO" id="GO:0030687">
    <property type="term" value="C:preribosome, large subunit precursor"/>
    <property type="evidence" value="ECO:0007669"/>
    <property type="project" value="TreeGrafter"/>
</dbReference>
<keyword evidence="1" id="KW-0175">Coiled coil</keyword>
<evidence type="ECO:0008006" key="5">
    <source>
        <dbReference type="Google" id="ProtNLM"/>
    </source>
</evidence>
<dbReference type="SUPFAM" id="SSF50998">
    <property type="entry name" value="Quinoprotein alcohol dehydrogenase-like"/>
    <property type="match status" value="1"/>
</dbReference>
<dbReference type="InterPro" id="IPR001680">
    <property type="entry name" value="WD40_rpt"/>
</dbReference>
<dbReference type="InterPro" id="IPR011047">
    <property type="entry name" value="Quinoprotein_ADH-like_sf"/>
</dbReference>
<accession>A0A1J1H1E5</accession>
<name>A0A1J1H1E5_PLARL</name>
<protein>
    <recommendedName>
        <fullName evidence="5">WD repeat-containing protein</fullName>
    </recommendedName>
</protein>
<dbReference type="Gene3D" id="2.130.10.10">
    <property type="entry name" value="YVTN repeat-like/Quinoprotein amine dehydrogenase"/>
    <property type="match status" value="2"/>
</dbReference>
<feature type="coiled-coil region" evidence="1">
    <location>
        <begin position="458"/>
        <end position="490"/>
    </location>
</feature>